<keyword evidence="3" id="KW-1185">Reference proteome</keyword>
<accession>A0ABR7BF49</accession>
<comment type="caution">
    <text evidence="2">The sequence shown here is derived from an EMBL/GenBank/DDBJ whole genome shotgun (WGS) entry which is preliminary data.</text>
</comment>
<sequence>MEALPSVRPAKRNIITSLVSGIAATASNAATANVDNNWLATQQEVQYKKELAEAKTISEELRVVAKWEGTSMRQNVLTGTGIAKGFTEGMAGTGLDTLNSAVSFLRDPEESLIAMKAFATSSEAQVQLGKEAAAMLERQLNEIDEAFDKGGDENSESLGYKMGQAAAISIGAIASGGSGTASKSLTLSRMGIDISSKKLEEIATTVKLKGLKKEIAELERPPGRDSDVPMIEPETPPRVADVESRKITLPSYYREDSSAGASFNKTGGLPEGYQRVINTRTGNVEVAGPDGTLYLQTADGGLTPKAGGNLAQLVKAEREIAGAKELGRVDPPIPKVDVTNDFMMKQFNDGGVQLKYGDPDGVAGLVVNVDKAGVLGFEIRAAQNHPYYDASGTDMFASAMQRLGNEGIKVNQIRGAWEAGTDSVNTARYLENIANGMSKENAALNTWTGQIAQKYGYGKVEKIETIGGINYVTFKK</sequence>
<proteinExistence type="predicted"/>
<reference evidence="2 3" key="1">
    <citation type="submission" date="2020-08" db="EMBL/GenBank/DDBJ databases">
        <title>Putative novel bacterial strains isolated from necrotic wheat leaf tissues caused by Xanthomonas translucens.</title>
        <authorList>
            <person name="Tambong J.T."/>
        </authorList>
    </citation>
    <scope>NUCLEOTIDE SEQUENCE [LARGE SCALE GENOMIC DNA]</scope>
    <source>
        <strain evidence="2 3">DOAB 1067</strain>
    </source>
</reference>
<dbReference type="Proteomes" id="UP000660131">
    <property type="component" value="Unassembled WGS sequence"/>
</dbReference>
<gene>
    <name evidence="2" type="ORF">H8S56_12430</name>
</gene>
<evidence type="ECO:0000313" key="3">
    <source>
        <dbReference type="Proteomes" id="UP000660131"/>
    </source>
</evidence>
<evidence type="ECO:0000256" key="1">
    <source>
        <dbReference type="SAM" id="MobiDB-lite"/>
    </source>
</evidence>
<name>A0ABR7BF49_9PSED</name>
<evidence type="ECO:0000313" key="2">
    <source>
        <dbReference type="EMBL" id="MBC3955815.1"/>
    </source>
</evidence>
<protein>
    <submittedName>
        <fullName evidence="2">Uncharacterized protein</fullName>
    </submittedName>
</protein>
<feature type="region of interest" description="Disordered" evidence="1">
    <location>
        <begin position="219"/>
        <end position="241"/>
    </location>
</feature>
<dbReference type="RefSeq" id="WP_187518801.1">
    <property type="nucleotide sequence ID" value="NZ_JACONV010000007.1"/>
</dbReference>
<organism evidence="2 3">
    <name type="scientific">Pseudomonas triticifolii</name>
    <dbReference type="NCBI Taxonomy" id="2762592"/>
    <lineage>
        <taxon>Bacteria</taxon>
        <taxon>Pseudomonadati</taxon>
        <taxon>Pseudomonadota</taxon>
        <taxon>Gammaproteobacteria</taxon>
        <taxon>Pseudomonadales</taxon>
        <taxon>Pseudomonadaceae</taxon>
        <taxon>Pseudomonas</taxon>
    </lineage>
</organism>
<dbReference type="EMBL" id="JACONV010000007">
    <property type="protein sequence ID" value="MBC3955815.1"/>
    <property type="molecule type" value="Genomic_DNA"/>
</dbReference>